<keyword evidence="4" id="KW-0862">Zinc</keyword>
<feature type="region of interest" description="Disordered" evidence="6">
    <location>
        <begin position="139"/>
        <end position="202"/>
    </location>
</feature>
<feature type="compositionally biased region" description="Polar residues" evidence="6">
    <location>
        <begin position="251"/>
        <end position="271"/>
    </location>
</feature>
<dbReference type="FunFam" id="3.30.160.60:FF:000624">
    <property type="entry name" value="zinc finger protein 697"/>
    <property type="match status" value="1"/>
</dbReference>
<dbReference type="InterPro" id="IPR013087">
    <property type="entry name" value="Znf_C2H2_type"/>
</dbReference>
<feature type="domain" description="C2H2-type" evidence="7">
    <location>
        <begin position="469"/>
        <end position="496"/>
    </location>
</feature>
<dbReference type="GO" id="GO:0000978">
    <property type="term" value="F:RNA polymerase II cis-regulatory region sequence-specific DNA binding"/>
    <property type="evidence" value="ECO:0007669"/>
    <property type="project" value="TreeGrafter"/>
</dbReference>
<protein>
    <recommendedName>
        <fullName evidence="7">C2H2-type domain-containing protein</fullName>
    </recommendedName>
</protein>
<dbReference type="InterPro" id="IPR036236">
    <property type="entry name" value="Znf_C2H2_sf"/>
</dbReference>
<feature type="domain" description="C2H2-type" evidence="7">
    <location>
        <begin position="497"/>
        <end position="526"/>
    </location>
</feature>
<evidence type="ECO:0000256" key="3">
    <source>
        <dbReference type="ARBA" id="ARBA00022771"/>
    </source>
</evidence>
<dbReference type="Pfam" id="PF00096">
    <property type="entry name" value="zf-C2H2"/>
    <property type="match status" value="3"/>
</dbReference>
<evidence type="ECO:0000256" key="4">
    <source>
        <dbReference type="ARBA" id="ARBA00022833"/>
    </source>
</evidence>
<dbReference type="EMBL" id="GEEE01010514">
    <property type="protein sequence ID" value="JAP52711.1"/>
    <property type="molecule type" value="Transcribed_RNA"/>
</dbReference>
<organism evidence="8">
    <name type="scientific">Schistocephalus solidus</name>
    <name type="common">Tapeworm</name>
    <dbReference type="NCBI Taxonomy" id="70667"/>
    <lineage>
        <taxon>Eukaryota</taxon>
        <taxon>Metazoa</taxon>
        <taxon>Spiralia</taxon>
        <taxon>Lophotrochozoa</taxon>
        <taxon>Platyhelminthes</taxon>
        <taxon>Cestoda</taxon>
        <taxon>Eucestoda</taxon>
        <taxon>Diphyllobothriidea</taxon>
        <taxon>Diphyllobothriidae</taxon>
        <taxon>Schistocephalus</taxon>
    </lineage>
</organism>
<gene>
    <name evidence="8" type="ORF">TR85789</name>
</gene>
<evidence type="ECO:0000256" key="6">
    <source>
        <dbReference type="SAM" id="MobiDB-lite"/>
    </source>
</evidence>
<keyword evidence="2" id="KW-0677">Repeat</keyword>
<dbReference type="AlphaFoldDB" id="A0A0X3PLB5"/>
<feature type="domain" description="C2H2-type" evidence="7">
    <location>
        <begin position="527"/>
        <end position="549"/>
    </location>
</feature>
<dbReference type="Gene3D" id="3.30.160.60">
    <property type="entry name" value="Classic Zinc Finger"/>
    <property type="match status" value="3"/>
</dbReference>
<dbReference type="SUPFAM" id="SSF57667">
    <property type="entry name" value="beta-beta-alpha zinc fingers"/>
    <property type="match status" value="1"/>
</dbReference>
<evidence type="ECO:0000256" key="1">
    <source>
        <dbReference type="ARBA" id="ARBA00022723"/>
    </source>
</evidence>
<proteinExistence type="predicted"/>
<feature type="compositionally biased region" description="Polar residues" evidence="6">
    <location>
        <begin position="84"/>
        <end position="104"/>
    </location>
</feature>
<feature type="region of interest" description="Disordered" evidence="6">
    <location>
        <begin position="543"/>
        <end position="582"/>
    </location>
</feature>
<dbReference type="GO" id="GO:0008270">
    <property type="term" value="F:zinc ion binding"/>
    <property type="evidence" value="ECO:0007669"/>
    <property type="project" value="UniProtKB-KW"/>
</dbReference>
<evidence type="ECO:0000313" key="8">
    <source>
        <dbReference type="EMBL" id="JAP52711.1"/>
    </source>
</evidence>
<dbReference type="FunFam" id="3.30.160.60:FF:000125">
    <property type="entry name" value="Putative zinc finger protein 143"/>
    <property type="match status" value="1"/>
</dbReference>
<dbReference type="GO" id="GO:0000981">
    <property type="term" value="F:DNA-binding transcription factor activity, RNA polymerase II-specific"/>
    <property type="evidence" value="ECO:0007669"/>
    <property type="project" value="TreeGrafter"/>
</dbReference>
<evidence type="ECO:0000256" key="2">
    <source>
        <dbReference type="ARBA" id="ARBA00022737"/>
    </source>
</evidence>
<feature type="compositionally biased region" description="Polar residues" evidence="6">
    <location>
        <begin position="139"/>
        <end position="153"/>
    </location>
</feature>
<keyword evidence="1" id="KW-0479">Metal-binding</keyword>
<dbReference type="PANTHER" id="PTHR23235:SF120">
    <property type="entry name" value="KRUPPEL-LIKE FACTOR 15"/>
    <property type="match status" value="1"/>
</dbReference>
<keyword evidence="3 5" id="KW-0863">Zinc-finger</keyword>
<dbReference type="PROSITE" id="PS00028">
    <property type="entry name" value="ZINC_FINGER_C2H2_1"/>
    <property type="match status" value="3"/>
</dbReference>
<feature type="compositionally biased region" description="Low complexity" evidence="6">
    <location>
        <begin position="167"/>
        <end position="182"/>
    </location>
</feature>
<name>A0A0X3PLB5_SCHSO</name>
<feature type="compositionally biased region" description="Low complexity" evidence="6">
    <location>
        <begin position="560"/>
        <end position="582"/>
    </location>
</feature>
<dbReference type="PROSITE" id="PS50157">
    <property type="entry name" value="ZINC_FINGER_C2H2_2"/>
    <property type="match status" value="3"/>
</dbReference>
<feature type="region of interest" description="Disordered" evidence="6">
    <location>
        <begin position="246"/>
        <end position="276"/>
    </location>
</feature>
<feature type="region of interest" description="Disordered" evidence="6">
    <location>
        <begin position="65"/>
        <end position="105"/>
    </location>
</feature>
<dbReference type="SMART" id="SM00355">
    <property type="entry name" value="ZnF_C2H2"/>
    <property type="match status" value="3"/>
</dbReference>
<dbReference type="PANTHER" id="PTHR23235">
    <property type="entry name" value="KRUEPPEL-LIKE TRANSCRIPTION FACTOR"/>
    <property type="match status" value="1"/>
</dbReference>
<evidence type="ECO:0000259" key="7">
    <source>
        <dbReference type="PROSITE" id="PS50157"/>
    </source>
</evidence>
<accession>A0A0X3PLB5</accession>
<sequence length="582" mass="63706">MVKLVSVTYFNCNFTHIHNSLVGGVAGPCQTGLITAARVCLLIATPWTRSRLSTLLAGSQFPPSASTALQSSPTTPPKPLVSPSAKTSMDASYTQWPTKSSGTDSPAVEFWAKLGQFTNEMTAVEVTAIPQKPTSAISNYQQPSARSQLTSLPLNPPTCEDSVSTDPSPRSLLSSPSLCPSSYTQSPPPAHPPELRSPMRFTNDSSTASALCADKTFLDTKTKDFWSSEELAVLKARTQALLGVKAESQQHEASQTLVPTRPQGTSRNLSPTHRPPLQYNTTIGDGHETLMLDNFVNSIQRIWRERLCLSLQPPPHPHLQSLTETKDEIETIRPPLASDAYNGAQQQQHHSPTFVQKPPTELNVQLTKSEPGGLNSSDDSIVLTTTVSRGSCKRASQITRAAEPGMSHFTRHSAAPATYPPGRRCRRCTCPNCIASVCTATTVSQANHGASTKLALDDTESRNVKRKFHICVLCGKTYGKTSHLTAHLRWHNNERPFRCIFQTCDKAFTRSDELQRHIRTHTGEKRFACTMCDKRFMRSDHLSKHKKVHELPSSESQSNPLAPTLTLTETPTNSSSTWGTSA</sequence>
<evidence type="ECO:0000256" key="5">
    <source>
        <dbReference type="PROSITE-ProRule" id="PRU00042"/>
    </source>
</evidence>
<reference evidence="8" key="1">
    <citation type="submission" date="2016-01" db="EMBL/GenBank/DDBJ databases">
        <title>Reference transcriptome for the parasite Schistocephalus solidus: insights into the molecular evolution of parasitism.</title>
        <authorList>
            <person name="Hebert F.O."/>
            <person name="Grambauer S."/>
            <person name="Barber I."/>
            <person name="Landry C.R."/>
            <person name="Aubin-Horth N."/>
        </authorList>
    </citation>
    <scope>NUCLEOTIDE SEQUENCE</scope>
</reference>